<dbReference type="PANTHER" id="PTHR24379">
    <property type="entry name" value="KRAB AND ZINC FINGER DOMAIN-CONTAINING"/>
    <property type="match status" value="1"/>
</dbReference>
<evidence type="ECO:0000256" key="2">
    <source>
        <dbReference type="ARBA" id="ARBA00022737"/>
    </source>
</evidence>
<dbReference type="PROSITE" id="PS00028">
    <property type="entry name" value="ZINC_FINGER_C2H2_1"/>
    <property type="match status" value="8"/>
</dbReference>
<dbReference type="InterPro" id="IPR013087">
    <property type="entry name" value="Znf_C2H2_type"/>
</dbReference>
<dbReference type="Gene3D" id="3.30.160.60">
    <property type="entry name" value="Classic Zinc Finger"/>
    <property type="match status" value="4"/>
</dbReference>
<dbReference type="AlphaFoldDB" id="A0A7R9EH11"/>
<protein>
    <recommendedName>
        <fullName evidence="6">C2H2-type domain-containing protein</fullName>
    </recommendedName>
</protein>
<feature type="domain" description="C2H2-type" evidence="6">
    <location>
        <begin position="32"/>
        <end position="59"/>
    </location>
</feature>
<feature type="domain" description="C2H2-type" evidence="6">
    <location>
        <begin position="300"/>
        <end position="323"/>
    </location>
</feature>
<dbReference type="Pfam" id="PF00096">
    <property type="entry name" value="zf-C2H2"/>
    <property type="match status" value="4"/>
</dbReference>
<accession>A0A7R9EH11</accession>
<evidence type="ECO:0000256" key="3">
    <source>
        <dbReference type="ARBA" id="ARBA00022771"/>
    </source>
</evidence>
<dbReference type="EMBL" id="OB796859">
    <property type="protein sequence ID" value="CAD7433859.1"/>
    <property type="molecule type" value="Genomic_DNA"/>
</dbReference>
<dbReference type="PROSITE" id="PS50157">
    <property type="entry name" value="ZINC_FINGER_C2H2_2"/>
    <property type="match status" value="5"/>
</dbReference>
<evidence type="ECO:0000256" key="1">
    <source>
        <dbReference type="ARBA" id="ARBA00022723"/>
    </source>
</evidence>
<dbReference type="SMART" id="SM00355">
    <property type="entry name" value="ZnF_C2H2"/>
    <property type="match status" value="8"/>
</dbReference>
<evidence type="ECO:0000313" key="7">
    <source>
        <dbReference type="EMBL" id="CAD7433859.1"/>
    </source>
</evidence>
<dbReference type="FunFam" id="3.30.160.60:FF:000446">
    <property type="entry name" value="Zinc finger protein"/>
    <property type="match status" value="1"/>
</dbReference>
<dbReference type="GO" id="GO:0005634">
    <property type="term" value="C:nucleus"/>
    <property type="evidence" value="ECO:0007669"/>
    <property type="project" value="UniProtKB-ARBA"/>
</dbReference>
<proteinExistence type="predicted"/>
<keyword evidence="1" id="KW-0479">Metal-binding</keyword>
<keyword evidence="3 5" id="KW-0863">Zinc-finger</keyword>
<name>A0A7R9EH11_9NEOP</name>
<keyword evidence="4" id="KW-0862">Zinc</keyword>
<evidence type="ECO:0000256" key="4">
    <source>
        <dbReference type="ARBA" id="ARBA00022833"/>
    </source>
</evidence>
<gene>
    <name evidence="7" type="ORF">TMSB3V08_LOCUS10523</name>
</gene>
<dbReference type="InterPro" id="IPR036236">
    <property type="entry name" value="Znf_C2H2_sf"/>
</dbReference>
<dbReference type="PANTHER" id="PTHR24379:SF125">
    <property type="entry name" value="C2H2-TYPE DOMAIN-CONTAINING PROTEIN"/>
    <property type="match status" value="1"/>
</dbReference>
<reference evidence="7" key="1">
    <citation type="submission" date="2020-11" db="EMBL/GenBank/DDBJ databases">
        <authorList>
            <person name="Tran Van P."/>
        </authorList>
    </citation>
    <scope>NUCLEOTIDE SEQUENCE</scope>
</reference>
<evidence type="ECO:0000259" key="6">
    <source>
        <dbReference type="PROSITE" id="PS50157"/>
    </source>
</evidence>
<dbReference type="SUPFAM" id="SSF57667">
    <property type="entry name" value="beta-beta-alpha zinc fingers"/>
    <property type="match status" value="4"/>
</dbReference>
<dbReference type="GO" id="GO:0008270">
    <property type="term" value="F:zinc ion binding"/>
    <property type="evidence" value="ECO:0007669"/>
    <property type="project" value="UniProtKB-KW"/>
</dbReference>
<feature type="domain" description="C2H2-type" evidence="6">
    <location>
        <begin position="235"/>
        <end position="258"/>
    </location>
</feature>
<sequence>MNHDLLVIGSLVSCEIVWTDYGDPVLQSRSKFVCRECGKSFRTASSLSHHKHVHNGSTVCPICHVVFNRTSYVTQHMLAKHGGNLALPPAMELLTQWDDYTQWPQDKQLSKHSLIAELDNGACFVYMCKLCGGQYKCRSSALCHINSHRTQPKCSVCGAVFNRKYDVTRHLKTVHKLDSIVRITFSALLTELEFLPPGDYSEPPQKRPYVCSVCGSAYSHSKTLGSHLQLHLGGTKCQICHKVLSRKCHLNRHMLKMHGVHWTVGRSPARYFLRYRMMQNAARERNETIVEEWDEKTKRYVCQDCGTPYKSLRNLLMHKESHTKMLRCDICKQVLLRKKHLGRHLLHMHGVHLLPSGSDAESE</sequence>
<feature type="domain" description="C2H2-type" evidence="6">
    <location>
        <begin position="152"/>
        <end position="180"/>
    </location>
</feature>
<keyword evidence="2" id="KW-0677">Repeat</keyword>
<feature type="domain" description="C2H2-type" evidence="6">
    <location>
        <begin position="209"/>
        <end position="236"/>
    </location>
</feature>
<organism evidence="7">
    <name type="scientific">Timema monikensis</name>
    <dbReference type="NCBI Taxonomy" id="170555"/>
    <lineage>
        <taxon>Eukaryota</taxon>
        <taxon>Metazoa</taxon>
        <taxon>Ecdysozoa</taxon>
        <taxon>Arthropoda</taxon>
        <taxon>Hexapoda</taxon>
        <taxon>Insecta</taxon>
        <taxon>Pterygota</taxon>
        <taxon>Neoptera</taxon>
        <taxon>Polyneoptera</taxon>
        <taxon>Phasmatodea</taxon>
        <taxon>Timematodea</taxon>
        <taxon>Timematoidea</taxon>
        <taxon>Timematidae</taxon>
        <taxon>Timema</taxon>
    </lineage>
</organism>
<evidence type="ECO:0000256" key="5">
    <source>
        <dbReference type="PROSITE-ProRule" id="PRU00042"/>
    </source>
</evidence>